<dbReference type="RefSeq" id="WP_255819291.1">
    <property type="nucleotide sequence ID" value="NZ_CP038804.1"/>
</dbReference>
<keyword evidence="1" id="KW-0175">Coiled coil</keyword>
<evidence type="ECO:0008006" key="5">
    <source>
        <dbReference type="Google" id="ProtNLM"/>
    </source>
</evidence>
<evidence type="ECO:0000256" key="1">
    <source>
        <dbReference type="SAM" id="Coils"/>
    </source>
</evidence>
<keyword evidence="2" id="KW-1133">Transmembrane helix</keyword>
<gene>
    <name evidence="3" type="ORF">E4N74_06465</name>
</gene>
<feature type="coiled-coil region" evidence="1">
    <location>
        <begin position="49"/>
        <end position="112"/>
    </location>
</feature>
<dbReference type="SUPFAM" id="SSF48452">
    <property type="entry name" value="TPR-like"/>
    <property type="match status" value="1"/>
</dbReference>
<name>A0AAE9MSC5_9SPIR</name>
<dbReference type="EMBL" id="CP038804">
    <property type="protein sequence ID" value="UTY33689.1"/>
    <property type="molecule type" value="Genomic_DNA"/>
</dbReference>
<evidence type="ECO:0000313" key="3">
    <source>
        <dbReference type="EMBL" id="UTY33689.1"/>
    </source>
</evidence>
<protein>
    <recommendedName>
        <fullName evidence="5">Tetratricopeptide repeat protein</fullName>
    </recommendedName>
</protein>
<dbReference type="Proteomes" id="UP001058682">
    <property type="component" value="Chromosome"/>
</dbReference>
<proteinExistence type="predicted"/>
<evidence type="ECO:0000313" key="4">
    <source>
        <dbReference type="Proteomes" id="UP001058682"/>
    </source>
</evidence>
<accession>A0AAE9MSC5</accession>
<keyword evidence="2" id="KW-0472">Membrane</keyword>
<organism evidence="3 4">
    <name type="scientific">Treponema putidum</name>
    <dbReference type="NCBI Taxonomy" id="221027"/>
    <lineage>
        <taxon>Bacteria</taxon>
        <taxon>Pseudomonadati</taxon>
        <taxon>Spirochaetota</taxon>
        <taxon>Spirochaetia</taxon>
        <taxon>Spirochaetales</taxon>
        <taxon>Treponemataceae</taxon>
        <taxon>Treponema</taxon>
    </lineage>
</organism>
<dbReference type="InterPro" id="IPR011990">
    <property type="entry name" value="TPR-like_helical_dom_sf"/>
</dbReference>
<evidence type="ECO:0000256" key="2">
    <source>
        <dbReference type="SAM" id="Phobius"/>
    </source>
</evidence>
<dbReference type="AlphaFoldDB" id="A0AAE9MSC5"/>
<sequence>MKERKVFITELVFFIICAALFYNIYYLKVLDRKLSNIEKEFENRIANHTEKSDSAYEKLNKDIEKLYEELKDTKIELTKFLNSENKNLYVKMDNILKNQKDLKSDKEKQEVKLLYAENYLSKKEGEAYILYKEGKYARAHKIFSEIIESDPERLTARYYAVYCRFYSNPLDIESYKQIEEEIKYLKSQGINEVSLYKIEEAIKLEREALIEK</sequence>
<feature type="transmembrane region" description="Helical" evidence="2">
    <location>
        <begin position="6"/>
        <end position="27"/>
    </location>
</feature>
<reference evidence="3" key="1">
    <citation type="submission" date="2019-04" db="EMBL/GenBank/DDBJ databases">
        <title>Whole genome sequencing of oral phylogroup 2 treponemes.</title>
        <authorList>
            <person name="Chan Y."/>
            <person name="Zeng H.H."/>
            <person name="Yu X.L."/>
            <person name="Leung W.K."/>
            <person name="Watt R.M."/>
        </authorList>
    </citation>
    <scope>NUCLEOTIDE SEQUENCE</scope>
    <source>
        <strain evidence="3">OMZ 835</strain>
    </source>
</reference>
<keyword evidence="2" id="KW-0812">Transmembrane</keyword>